<evidence type="ECO:0000313" key="3">
    <source>
        <dbReference type="Proteomes" id="UP001497482"/>
    </source>
</evidence>
<evidence type="ECO:0000313" key="2">
    <source>
        <dbReference type="EMBL" id="CAL1584701.1"/>
    </source>
</evidence>
<evidence type="ECO:0000256" key="1">
    <source>
        <dbReference type="SAM" id="MobiDB-lite"/>
    </source>
</evidence>
<keyword evidence="3" id="KW-1185">Reference proteome</keyword>
<reference evidence="2 3" key="1">
    <citation type="submission" date="2024-04" db="EMBL/GenBank/DDBJ databases">
        <authorList>
            <person name="Waldvogel A.-M."/>
            <person name="Schoenle A."/>
        </authorList>
    </citation>
    <scope>NUCLEOTIDE SEQUENCE [LARGE SCALE GENOMIC DNA]</scope>
</reference>
<organism evidence="2 3">
    <name type="scientific">Knipowitschia caucasica</name>
    <name type="common">Caucasian dwarf goby</name>
    <name type="synonym">Pomatoschistus caucasicus</name>
    <dbReference type="NCBI Taxonomy" id="637954"/>
    <lineage>
        <taxon>Eukaryota</taxon>
        <taxon>Metazoa</taxon>
        <taxon>Chordata</taxon>
        <taxon>Craniata</taxon>
        <taxon>Vertebrata</taxon>
        <taxon>Euteleostomi</taxon>
        <taxon>Actinopterygii</taxon>
        <taxon>Neopterygii</taxon>
        <taxon>Teleostei</taxon>
        <taxon>Neoteleostei</taxon>
        <taxon>Acanthomorphata</taxon>
        <taxon>Gobiaria</taxon>
        <taxon>Gobiiformes</taxon>
        <taxon>Gobioidei</taxon>
        <taxon>Gobiidae</taxon>
        <taxon>Gobiinae</taxon>
        <taxon>Knipowitschia</taxon>
    </lineage>
</organism>
<name>A0AAV2K433_KNICA</name>
<feature type="region of interest" description="Disordered" evidence="1">
    <location>
        <begin position="160"/>
        <end position="187"/>
    </location>
</feature>
<dbReference type="EMBL" id="OZ035838">
    <property type="protein sequence ID" value="CAL1584701.1"/>
    <property type="molecule type" value="Genomic_DNA"/>
</dbReference>
<sequence length="187" mass="20001">MGCTEVSAVAQAFCTEELPTYCSLQTLGQVEEPPSCCPPSASGLSDRPRYLLLCASVASFRRKSIGEFVGFGCDSCLDPGGRPEESRWPLTRVMAAGQELDCAKEAVCGCRARELCLGTEASRSVWDRGGGVGWGGLTGQKPHYRKQQIPVSFCDQDAPSENCLRSDSRQGRAQLSDGRVGGDMGPE</sequence>
<accession>A0AAV2K433</accession>
<gene>
    <name evidence="2" type="ORF">KC01_LOCUS14994</name>
</gene>
<protein>
    <submittedName>
        <fullName evidence="2">Uncharacterized protein</fullName>
    </submittedName>
</protein>
<proteinExistence type="predicted"/>
<dbReference type="Proteomes" id="UP001497482">
    <property type="component" value="Chromosome 16"/>
</dbReference>
<dbReference type="AlphaFoldDB" id="A0AAV2K433"/>